<feature type="transmembrane region" description="Helical" evidence="8">
    <location>
        <begin position="201"/>
        <end position="226"/>
    </location>
</feature>
<dbReference type="AlphaFoldDB" id="A0A2B4SUF4"/>
<feature type="chain" id="PRO_5013332972" evidence="9">
    <location>
        <begin position="24"/>
        <end position="537"/>
    </location>
</feature>
<evidence type="ECO:0000256" key="2">
    <source>
        <dbReference type="ARBA" id="ARBA00022448"/>
    </source>
</evidence>
<dbReference type="Pfam" id="PF07885">
    <property type="entry name" value="Ion_trans_2"/>
    <property type="match status" value="1"/>
</dbReference>
<protein>
    <submittedName>
        <fullName evidence="11">Putative potassium channel protein YugO</fullName>
    </submittedName>
</protein>
<comment type="caution">
    <text evidence="11">The sequence shown here is derived from an EMBL/GenBank/DDBJ whole genome shotgun (WGS) entry which is preliminary data.</text>
</comment>
<evidence type="ECO:0000256" key="3">
    <source>
        <dbReference type="ARBA" id="ARBA00022692"/>
    </source>
</evidence>
<dbReference type="SUPFAM" id="SSF53850">
    <property type="entry name" value="Periplasmic binding protein-like II"/>
    <property type="match status" value="1"/>
</dbReference>
<dbReference type="OrthoDB" id="5953876at2759"/>
<name>A0A2B4SUF4_STYPI</name>
<keyword evidence="12" id="KW-1185">Reference proteome</keyword>
<dbReference type="STRING" id="50429.A0A2B4SUF4"/>
<evidence type="ECO:0000256" key="1">
    <source>
        <dbReference type="ARBA" id="ARBA00004141"/>
    </source>
</evidence>
<dbReference type="GO" id="GO:0008076">
    <property type="term" value="C:voltage-gated potassium channel complex"/>
    <property type="evidence" value="ECO:0007669"/>
    <property type="project" value="InterPro"/>
</dbReference>
<proteinExistence type="predicted"/>
<keyword evidence="7 11" id="KW-0407">Ion channel</keyword>
<dbReference type="SUPFAM" id="SSF81324">
    <property type="entry name" value="Voltage-gated potassium channels"/>
    <property type="match status" value="1"/>
</dbReference>
<evidence type="ECO:0000256" key="6">
    <source>
        <dbReference type="ARBA" id="ARBA00023136"/>
    </source>
</evidence>
<evidence type="ECO:0000313" key="11">
    <source>
        <dbReference type="EMBL" id="PFX32117.1"/>
    </source>
</evidence>
<keyword evidence="2" id="KW-0813">Transport</keyword>
<evidence type="ECO:0000259" key="10">
    <source>
        <dbReference type="Pfam" id="PF07885"/>
    </source>
</evidence>
<dbReference type="GO" id="GO:0001508">
    <property type="term" value="P:action potential"/>
    <property type="evidence" value="ECO:0007669"/>
    <property type="project" value="TreeGrafter"/>
</dbReference>
<keyword evidence="5" id="KW-0406">Ion transport</keyword>
<dbReference type="Proteomes" id="UP000225706">
    <property type="component" value="Unassembled WGS sequence"/>
</dbReference>
<keyword evidence="6 8" id="KW-0472">Membrane</keyword>
<reference evidence="12" key="1">
    <citation type="journal article" date="2017" name="bioRxiv">
        <title>Comparative analysis of the genomes of Stylophora pistillata and Acropora digitifera provides evidence for extensive differences between species of corals.</title>
        <authorList>
            <person name="Voolstra C.R."/>
            <person name="Li Y."/>
            <person name="Liew Y.J."/>
            <person name="Baumgarten S."/>
            <person name="Zoccola D."/>
            <person name="Flot J.-F."/>
            <person name="Tambutte S."/>
            <person name="Allemand D."/>
            <person name="Aranda M."/>
        </authorList>
    </citation>
    <scope>NUCLEOTIDE SEQUENCE [LARGE SCALE GENOMIC DNA]</scope>
</reference>
<comment type="subcellular location">
    <subcellularLocation>
        <location evidence="1">Membrane</location>
        <topology evidence="1">Multi-pass membrane protein</topology>
    </subcellularLocation>
</comment>
<dbReference type="EMBL" id="LSMT01000027">
    <property type="protein sequence ID" value="PFX32117.1"/>
    <property type="molecule type" value="Genomic_DNA"/>
</dbReference>
<dbReference type="GO" id="GO:0005251">
    <property type="term" value="F:delayed rectifier potassium channel activity"/>
    <property type="evidence" value="ECO:0007669"/>
    <property type="project" value="TreeGrafter"/>
</dbReference>
<evidence type="ECO:0000256" key="8">
    <source>
        <dbReference type="SAM" id="Phobius"/>
    </source>
</evidence>
<dbReference type="PANTHER" id="PTHR11537:SF252">
    <property type="entry name" value="POTASSIUM VOLTAGE-GATED CHANNEL PROTEIN SHAW"/>
    <property type="match status" value="1"/>
</dbReference>
<dbReference type="PANTHER" id="PTHR11537">
    <property type="entry name" value="VOLTAGE-GATED POTASSIUM CHANNEL"/>
    <property type="match status" value="1"/>
</dbReference>
<feature type="signal peptide" evidence="9">
    <location>
        <begin position="1"/>
        <end position="23"/>
    </location>
</feature>
<feature type="domain" description="Potassium channel" evidence="10">
    <location>
        <begin position="220"/>
        <end position="289"/>
    </location>
</feature>
<gene>
    <name evidence="11" type="primary">yugO</name>
    <name evidence="11" type="ORF">AWC38_SpisGene3031</name>
</gene>
<dbReference type="Gene3D" id="1.10.287.70">
    <property type="match status" value="1"/>
</dbReference>
<organism evidence="11 12">
    <name type="scientific">Stylophora pistillata</name>
    <name type="common">Smooth cauliflower coral</name>
    <dbReference type="NCBI Taxonomy" id="50429"/>
    <lineage>
        <taxon>Eukaryota</taxon>
        <taxon>Metazoa</taxon>
        <taxon>Cnidaria</taxon>
        <taxon>Anthozoa</taxon>
        <taxon>Hexacorallia</taxon>
        <taxon>Scleractinia</taxon>
        <taxon>Astrocoeniina</taxon>
        <taxon>Pocilloporidae</taxon>
        <taxon>Stylophora</taxon>
    </lineage>
</organism>
<feature type="transmembrane region" description="Helical" evidence="8">
    <location>
        <begin position="441"/>
        <end position="459"/>
    </location>
</feature>
<keyword evidence="9" id="KW-0732">Signal</keyword>
<evidence type="ECO:0000256" key="7">
    <source>
        <dbReference type="ARBA" id="ARBA00023303"/>
    </source>
</evidence>
<evidence type="ECO:0000313" key="12">
    <source>
        <dbReference type="Proteomes" id="UP000225706"/>
    </source>
</evidence>
<dbReference type="InterPro" id="IPR028325">
    <property type="entry name" value="VG_K_chnl"/>
</dbReference>
<evidence type="ECO:0000256" key="4">
    <source>
        <dbReference type="ARBA" id="ARBA00022989"/>
    </source>
</evidence>
<feature type="transmembrane region" description="Helical" evidence="8">
    <location>
        <begin position="266"/>
        <end position="286"/>
    </location>
</feature>
<evidence type="ECO:0000256" key="5">
    <source>
        <dbReference type="ARBA" id="ARBA00023065"/>
    </source>
</evidence>
<dbReference type="PRINTS" id="PR00169">
    <property type="entry name" value="KCHANNEL"/>
</dbReference>
<sequence>MMWRLTITHMMFLSAVSVYMSNALFVAWEKDANLTADDIFIEVRNTYIPTVPRFDRISQAFRNLTSHSLDERCQKGMGLSISWSLNSPYAGILGPRFGKKFGFAARGIFPNVINRIVQYCCNGSKIEYGAFVKSIWEAEDLFSEQKFDFTFPVYIAKVDKDSYRDQPFVPVVTAPRVMLLVQEKQKGEKKTNFASTIFDTWPFLVFILAAAGASGMIVWLLEFVFFSDEFSKKFVSGAWDGFWWAVVTMTTVGYGDSSPKSLPGRLFCFIWIITGINIISIFTALVTASVTATTRPYFNIHGAKIGAVNGSEEFRLGVSINFDMQAFSTPVAMTKAVQDSVVDGLLIDNYALTRFSKLMEKEKGLRVERTIEHPITYGLALPSGEPQTTQCVRRYMRNYNHEIFDHIAKYLIPIKSKQNDKNLAVEATEALFYQQKTFVKIVRNGVIIVGSLVVIGLLWELYRRYKQRFSCGFTCRRSSHGEWKSDTPVPNDSKQEMMALQSKSKSKKVNAEELVLGYNKFHKHWVEQLESMRSRKP</sequence>
<evidence type="ECO:0000256" key="9">
    <source>
        <dbReference type="SAM" id="SignalP"/>
    </source>
</evidence>
<keyword evidence="4 8" id="KW-1133">Transmembrane helix</keyword>
<dbReference type="InterPro" id="IPR013099">
    <property type="entry name" value="K_chnl_dom"/>
</dbReference>
<accession>A0A2B4SUF4</accession>
<keyword evidence="3 8" id="KW-0812">Transmembrane</keyword>